<dbReference type="InterPro" id="IPR035906">
    <property type="entry name" value="MetI-like_sf"/>
</dbReference>
<dbReference type="GO" id="GO:0005886">
    <property type="term" value="C:plasma membrane"/>
    <property type="evidence" value="ECO:0007669"/>
    <property type="project" value="UniProtKB-SubCell"/>
</dbReference>
<dbReference type="PANTHER" id="PTHR43744:SF8">
    <property type="entry name" value="SN-GLYCEROL-3-PHOSPHATE TRANSPORT SYSTEM PERMEASE PROTEIN UGPE"/>
    <property type="match status" value="1"/>
</dbReference>
<name>A0A0K9GWG0_9BACI</name>
<dbReference type="OrthoDB" id="187395at2"/>
<evidence type="ECO:0000256" key="2">
    <source>
        <dbReference type="ARBA" id="ARBA00022448"/>
    </source>
</evidence>
<comment type="subcellular location">
    <subcellularLocation>
        <location evidence="1 7">Cell membrane</location>
        <topology evidence="1 7">Multi-pass membrane protein</topology>
    </subcellularLocation>
</comment>
<dbReference type="Gene3D" id="1.10.3720.10">
    <property type="entry name" value="MetI-like"/>
    <property type="match status" value="1"/>
</dbReference>
<dbReference type="CDD" id="cd06261">
    <property type="entry name" value="TM_PBP2"/>
    <property type="match status" value="1"/>
</dbReference>
<keyword evidence="6 7" id="KW-0472">Membrane</keyword>
<evidence type="ECO:0000313" key="9">
    <source>
        <dbReference type="EMBL" id="KMY50966.1"/>
    </source>
</evidence>
<keyword evidence="4 7" id="KW-0812">Transmembrane</keyword>
<dbReference type="SUPFAM" id="SSF161098">
    <property type="entry name" value="MetI-like"/>
    <property type="match status" value="1"/>
</dbReference>
<organism evidence="9 10">
    <name type="scientific">Peribacillus loiseleuriae</name>
    <dbReference type="NCBI Taxonomy" id="1679170"/>
    <lineage>
        <taxon>Bacteria</taxon>
        <taxon>Bacillati</taxon>
        <taxon>Bacillota</taxon>
        <taxon>Bacilli</taxon>
        <taxon>Bacillales</taxon>
        <taxon>Bacillaceae</taxon>
        <taxon>Peribacillus</taxon>
    </lineage>
</organism>
<feature type="transmembrane region" description="Helical" evidence="7">
    <location>
        <begin position="78"/>
        <end position="100"/>
    </location>
</feature>
<evidence type="ECO:0000256" key="3">
    <source>
        <dbReference type="ARBA" id="ARBA00022475"/>
    </source>
</evidence>
<keyword evidence="2 7" id="KW-0813">Transport</keyword>
<sequence length="280" mass="30697">MKSSSLAKKKRTSVLSHVILLLFSISALAPLSLVLLNSFKNQTEIIRNPLSWPKALNISNYVDAWHAANFSTGFINSILLTGTTIVIVLIASGLAGYVLAGKKIKATQAVTIYFMVAMTIPIQLFLFPLYFVLAKFNLIGNIYAVSFILAAVNMPLATFLMRTFFMNIPTELEESARIDGASTFNLITKIMFPLVRPGLITVSIIVGISVWNEFLITSTFLQGQENFTATLGFLSLNNTYNTNQGLMMAASVLMIAPLIVFFLVVQKYFIEGLVSGSVKG</sequence>
<dbReference type="InterPro" id="IPR000515">
    <property type="entry name" value="MetI-like"/>
</dbReference>
<dbReference type="GO" id="GO:0055085">
    <property type="term" value="P:transmembrane transport"/>
    <property type="evidence" value="ECO:0007669"/>
    <property type="project" value="InterPro"/>
</dbReference>
<feature type="transmembrane region" description="Helical" evidence="7">
    <location>
        <begin position="143"/>
        <end position="165"/>
    </location>
</feature>
<evidence type="ECO:0000256" key="5">
    <source>
        <dbReference type="ARBA" id="ARBA00022989"/>
    </source>
</evidence>
<dbReference type="AlphaFoldDB" id="A0A0K9GWG0"/>
<keyword evidence="3" id="KW-1003">Cell membrane</keyword>
<feature type="transmembrane region" description="Helical" evidence="7">
    <location>
        <begin position="245"/>
        <end position="265"/>
    </location>
</feature>
<dbReference type="Proteomes" id="UP000037146">
    <property type="component" value="Unassembled WGS sequence"/>
</dbReference>
<gene>
    <name evidence="9" type="ORF">AC625_16710</name>
</gene>
<evidence type="ECO:0000256" key="7">
    <source>
        <dbReference type="RuleBase" id="RU363032"/>
    </source>
</evidence>
<dbReference type="Pfam" id="PF00528">
    <property type="entry name" value="BPD_transp_1"/>
    <property type="match status" value="1"/>
</dbReference>
<feature type="domain" description="ABC transmembrane type-1" evidence="8">
    <location>
        <begin position="74"/>
        <end position="265"/>
    </location>
</feature>
<protein>
    <submittedName>
        <fullName evidence="9">Sugar ABC transporter permease</fullName>
    </submittedName>
</protein>
<feature type="transmembrane region" description="Helical" evidence="7">
    <location>
        <begin position="186"/>
        <end position="211"/>
    </location>
</feature>
<feature type="transmembrane region" description="Helical" evidence="7">
    <location>
        <begin position="12"/>
        <end position="36"/>
    </location>
</feature>
<dbReference type="PATRIC" id="fig|1679170.3.peg.3796"/>
<proteinExistence type="inferred from homology"/>
<evidence type="ECO:0000256" key="6">
    <source>
        <dbReference type="ARBA" id="ARBA00023136"/>
    </source>
</evidence>
<evidence type="ECO:0000256" key="4">
    <source>
        <dbReference type="ARBA" id="ARBA00022692"/>
    </source>
</evidence>
<comment type="caution">
    <text evidence="9">The sequence shown here is derived from an EMBL/GenBank/DDBJ whole genome shotgun (WGS) entry which is preliminary data.</text>
</comment>
<dbReference type="PANTHER" id="PTHR43744">
    <property type="entry name" value="ABC TRANSPORTER PERMEASE PROTEIN MG189-RELATED-RELATED"/>
    <property type="match status" value="1"/>
</dbReference>
<accession>A0A0K9GWG0</accession>
<comment type="similarity">
    <text evidence="7">Belongs to the binding-protein-dependent transport system permease family.</text>
</comment>
<feature type="transmembrane region" description="Helical" evidence="7">
    <location>
        <begin position="112"/>
        <end position="131"/>
    </location>
</feature>
<evidence type="ECO:0000259" key="8">
    <source>
        <dbReference type="PROSITE" id="PS50928"/>
    </source>
</evidence>
<evidence type="ECO:0000256" key="1">
    <source>
        <dbReference type="ARBA" id="ARBA00004651"/>
    </source>
</evidence>
<keyword evidence="10" id="KW-1185">Reference proteome</keyword>
<evidence type="ECO:0000313" key="10">
    <source>
        <dbReference type="Proteomes" id="UP000037146"/>
    </source>
</evidence>
<dbReference type="RefSeq" id="WP_049682315.1">
    <property type="nucleotide sequence ID" value="NZ_LFZW01000001.1"/>
</dbReference>
<dbReference type="STRING" id="1679170.AC625_16710"/>
<reference evidence="10" key="1">
    <citation type="submission" date="2015-07" db="EMBL/GenBank/DDBJ databases">
        <title>Genome sequencing project for genomic taxonomy and phylogenomics of Bacillus-like bacteria.</title>
        <authorList>
            <person name="Liu B."/>
            <person name="Wang J."/>
            <person name="Zhu Y."/>
            <person name="Liu G."/>
            <person name="Chen Q."/>
            <person name="Chen Z."/>
            <person name="Lan J."/>
            <person name="Che J."/>
            <person name="Ge C."/>
            <person name="Shi H."/>
            <person name="Pan Z."/>
            <person name="Liu X."/>
        </authorList>
    </citation>
    <scope>NUCLEOTIDE SEQUENCE [LARGE SCALE GENOMIC DNA]</scope>
    <source>
        <strain evidence="10">FJAT-27997</strain>
    </source>
</reference>
<keyword evidence="5 7" id="KW-1133">Transmembrane helix</keyword>
<dbReference type="PROSITE" id="PS50928">
    <property type="entry name" value="ABC_TM1"/>
    <property type="match status" value="1"/>
</dbReference>
<dbReference type="EMBL" id="LFZW01000001">
    <property type="protein sequence ID" value="KMY50966.1"/>
    <property type="molecule type" value="Genomic_DNA"/>
</dbReference>